<dbReference type="CDD" id="cd24049">
    <property type="entry name" value="ASKHA_NBD_PilM"/>
    <property type="match status" value="1"/>
</dbReference>
<dbReference type="RefSeq" id="WP_191779398.1">
    <property type="nucleotide sequence ID" value="NZ_JACSQV010000001.1"/>
</dbReference>
<dbReference type="InterPro" id="IPR003494">
    <property type="entry name" value="SHS2_FtsA"/>
</dbReference>
<sequence>MAKTQVIGLDIGSTAVRAAQVEFSGKAASHTRAATLVRYGEVPIPLGAVRDGEVAEPEIVAHALQELWSRAKFDSKDVVLGVGNQRVVVRDLSVPAMPVAQIKASLPFQVQELLPMPVDDALLDFLPTGSGDGEHGPVVHGLLVAAVRQTVSANVLSAASAGLSPTMVDLNALAILRAMSRGQLREHVVALVDIGARVTNVVIADRGVPKFVRVLPSGGQDVTDAVARTAGISAQEAENLKRSVGLGIGSQAQSAEVQEAITSTVRTLVEAIRSSFVYYASNNAGHPLEGVVLTGGGGHLPGLGQYLATSARVAVSFGDPLETVTVAKSAGGREAFTGRESLLALPLGLAQGVAA</sequence>
<dbReference type="NCBIfam" id="TIGR01175">
    <property type="entry name" value="pilM"/>
    <property type="match status" value="1"/>
</dbReference>
<dbReference type="Gene3D" id="3.30.1490.300">
    <property type="match status" value="1"/>
</dbReference>
<dbReference type="EMBL" id="JACSQV010000001">
    <property type="protein sequence ID" value="MBD7916841.1"/>
    <property type="molecule type" value="Genomic_DNA"/>
</dbReference>
<keyword evidence="3" id="KW-1185">Reference proteome</keyword>
<dbReference type="PIRSF" id="PIRSF019169">
    <property type="entry name" value="PilM"/>
    <property type="match status" value="1"/>
</dbReference>
<evidence type="ECO:0000313" key="2">
    <source>
        <dbReference type="EMBL" id="MBD7916841.1"/>
    </source>
</evidence>
<name>A0ABR8Q8T2_9CELL</name>
<protein>
    <submittedName>
        <fullName evidence="2">Type IV pilus assembly protein PilM</fullName>
    </submittedName>
</protein>
<dbReference type="Proteomes" id="UP000604241">
    <property type="component" value="Unassembled WGS sequence"/>
</dbReference>
<feature type="domain" description="SHS2" evidence="1">
    <location>
        <begin position="6"/>
        <end position="179"/>
    </location>
</feature>
<dbReference type="Pfam" id="PF11104">
    <property type="entry name" value="PilM_2"/>
    <property type="match status" value="1"/>
</dbReference>
<gene>
    <name evidence="2" type="primary">pilM</name>
    <name evidence="2" type="ORF">H9657_00910</name>
</gene>
<accession>A0ABR8Q8T2</accession>
<evidence type="ECO:0000313" key="3">
    <source>
        <dbReference type="Proteomes" id="UP000604241"/>
    </source>
</evidence>
<dbReference type="PANTHER" id="PTHR32432">
    <property type="entry name" value="CELL DIVISION PROTEIN FTSA-RELATED"/>
    <property type="match status" value="1"/>
</dbReference>
<reference evidence="2 3" key="1">
    <citation type="submission" date="2020-08" db="EMBL/GenBank/DDBJ databases">
        <title>A Genomic Blueprint of the Chicken Gut Microbiome.</title>
        <authorList>
            <person name="Gilroy R."/>
            <person name="Ravi A."/>
            <person name="Getino M."/>
            <person name="Pursley I."/>
            <person name="Horton D.L."/>
            <person name="Alikhan N.-F."/>
            <person name="Baker D."/>
            <person name="Gharbi K."/>
            <person name="Hall N."/>
            <person name="Watson M."/>
            <person name="Adriaenssens E.M."/>
            <person name="Foster-Nyarko E."/>
            <person name="Jarju S."/>
            <person name="Secka A."/>
            <person name="Antonio M."/>
            <person name="Oren A."/>
            <person name="Chaudhuri R."/>
            <person name="La Ragione R.M."/>
            <person name="Hildebrand F."/>
            <person name="Pallen M.J."/>
        </authorList>
    </citation>
    <scope>NUCLEOTIDE SEQUENCE [LARGE SCALE GENOMIC DNA]</scope>
    <source>
        <strain evidence="2 3">Sa3CUA2</strain>
    </source>
</reference>
<organism evidence="2 3">
    <name type="scientific">Cellulomonas avistercoris</name>
    <dbReference type="NCBI Taxonomy" id="2762242"/>
    <lineage>
        <taxon>Bacteria</taxon>
        <taxon>Bacillati</taxon>
        <taxon>Actinomycetota</taxon>
        <taxon>Actinomycetes</taxon>
        <taxon>Micrococcales</taxon>
        <taxon>Cellulomonadaceae</taxon>
        <taxon>Cellulomonas</taxon>
    </lineage>
</organism>
<dbReference type="PANTHER" id="PTHR32432:SF3">
    <property type="entry name" value="ETHANOLAMINE UTILIZATION PROTEIN EUTJ"/>
    <property type="match status" value="1"/>
</dbReference>
<comment type="caution">
    <text evidence="2">The sequence shown here is derived from an EMBL/GenBank/DDBJ whole genome shotgun (WGS) entry which is preliminary data.</text>
</comment>
<dbReference type="InterPro" id="IPR050696">
    <property type="entry name" value="FtsA/MreB"/>
</dbReference>
<dbReference type="SMART" id="SM00842">
    <property type="entry name" value="FtsA"/>
    <property type="match status" value="1"/>
</dbReference>
<dbReference type="SUPFAM" id="SSF53067">
    <property type="entry name" value="Actin-like ATPase domain"/>
    <property type="match status" value="2"/>
</dbReference>
<proteinExistence type="predicted"/>
<dbReference type="InterPro" id="IPR005883">
    <property type="entry name" value="PilM"/>
</dbReference>
<evidence type="ECO:0000259" key="1">
    <source>
        <dbReference type="SMART" id="SM00842"/>
    </source>
</evidence>
<dbReference type="Gene3D" id="3.30.420.40">
    <property type="match status" value="2"/>
</dbReference>
<dbReference type="InterPro" id="IPR043129">
    <property type="entry name" value="ATPase_NBD"/>
</dbReference>